<dbReference type="AlphaFoldDB" id="A0A0N7I7G5"/>
<evidence type="ECO:0000313" key="4">
    <source>
        <dbReference type="Proteomes" id="UP001277471"/>
    </source>
</evidence>
<protein>
    <submittedName>
        <fullName evidence="2">Uncharacterized protein</fullName>
    </submittedName>
</protein>
<dbReference type="GeneID" id="56450239"/>
<accession>A0A0N7I7G5</accession>
<reference evidence="2 3" key="1">
    <citation type="submission" date="2018-09" db="EMBL/GenBank/DDBJ databases">
        <title>Whole genome based analysis of evolution and adaptive divergence in Indian and Brazilian strains of Azospirillum brasilense.</title>
        <authorList>
            <person name="Singh C."/>
            <person name="Tripathi A.K."/>
        </authorList>
    </citation>
    <scope>NUCLEOTIDE SEQUENCE [LARGE SCALE GENOMIC DNA]</scope>
    <source>
        <strain evidence="2 3">MTCC4038</strain>
    </source>
</reference>
<sequence length="121" mass="13992">MVQRRNMFMVLSEAVGEPFGSAEEAWFWSVQAQDAKAAGARIAAGRGLVQRPCEPGDVLCAVDRLYRRRLLIRDHLHVLVHYGRRLMAPDPARYREQRAHTLWQEAFDRLRPVLREKGIVQ</sequence>
<evidence type="ECO:0000313" key="2">
    <source>
        <dbReference type="EMBL" id="QCO09486.1"/>
    </source>
</evidence>
<dbReference type="EMBL" id="JAWXYC010000004">
    <property type="protein sequence ID" value="MDX5953040.1"/>
    <property type="molecule type" value="Genomic_DNA"/>
</dbReference>
<gene>
    <name evidence="2" type="ORF">D3868_10795</name>
    <name evidence="1" type="ORF">SIM66_17815</name>
</gene>
<name>A0A0N7I7G5_AZOBR</name>
<dbReference type="Proteomes" id="UP001277471">
    <property type="component" value="Unassembled WGS sequence"/>
</dbReference>
<evidence type="ECO:0000313" key="3">
    <source>
        <dbReference type="Proteomes" id="UP000298774"/>
    </source>
</evidence>
<dbReference type="RefSeq" id="WP_035675791.1">
    <property type="nucleotide sequence ID" value="NZ_CP012914.1"/>
</dbReference>
<dbReference type="EMBL" id="CP032339">
    <property type="protein sequence ID" value="QCO09486.1"/>
    <property type="molecule type" value="Genomic_DNA"/>
</dbReference>
<reference evidence="1 4" key="2">
    <citation type="submission" date="2023-11" db="EMBL/GenBank/DDBJ databases">
        <title>MicrobeMod: A computational toolkit for identifying prokaryotic methylation and restriction-modification with nanopore sequencing.</title>
        <authorList>
            <person name="Crits-Christoph A."/>
            <person name="Kang S.C."/>
            <person name="Lee H."/>
            <person name="Ostrov N."/>
        </authorList>
    </citation>
    <scope>NUCLEOTIDE SEQUENCE [LARGE SCALE GENOMIC DNA]</scope>
    <source>
        <strain evidence="1 4">ATCC 29145</strain>
    </source>
</reference>
<evidence type="ECO:0000313" key="1">
    <source>
        <dbReference type="EMBL" id="MDX5953040.1"/>
    </source>
</evidence>
<organism evidence="2 3">
    <name type="scientific">Azospirillum brasilense</name>
    <dbReference type="NCBI Taxonomy" id="192"/>
    <lineage>
        <taxon>Bacteria</taxon>
        <taxon>Pseudomonadati</taxon>
        <taxon>Pseudomonadota</taxon>
        <taxon>Alphaproteobacteria</taxon>
        <taxon>Rhodospirillales</taxon>
        <taxon>Azospirillaceae</taxon>
        <taxon>Azospirillum</taxon>
    </lineage>
</organism>
<dbReference type="Proteomes" id="UP000298774">
    <property type="component" value="Chromosome"/>
</dbReference>
<dbReference type="KEGG" id="abf:AMK58_02715"/>
<keyword evidence="4" id="KW-1185">Reference proteome</keyword>
<proteinExistence type="predicted"/>